<feature type="compositionally biased region" description="Basic and acidic residues" evidence="8">
    <location>
        <begin position="23"/>
        <end position="39"/>
    </location>
</feature>
<dbReference type="Gene3D" id="4.10.270.10">
    <property type="entry name" value="Myosin, subunit A"/>
    <property type="match status" value="1"/>
</dbReference>
<dbReference type="GO" id="GO:0005524">
    <property type="term" value="F:ATP binding"/>
    <property type="evidence" value="ECO:0007669"/>
    <property type="project" value="UniProtKB-UniRule"/>
</dbReference>
<dbReference type="Pfam" id="PF00063">
    <property type="entry name" value="Myosin_head"/>
    <property type="match status" value="2"/>
</dbReference>
<gene>
    <name evidence="11" type="primary">MYO18A</name>
</gene>
<evidence type="ECO:0000256" key="5">
    <source>
        <dbReference type="ARBA" id="ARBA00023175"/>
    </source>
</evidence>
<dbReference type="PROSITE" id="PS51456">
    <property type="entry name" value="MYOSIN_MOTOR"/>
    <property type="match status" value="1"/>
</dbReference>
<feature type="domain" description="Myosin motor" evidence="10">
    <location>
        <begin position="538"/>
        <end position="1305"/>
    </location>
</feature>
<feature type="region of interest" description="Disordered" evidence="8">
    <location>
        <begin position="275"/>
        <end position="299"/>
    </location>
</feature>
<feature type="coiled-coil region" evidence="7">
    <location>
        <begin position="1492"/>
        <end position="2053"/>
    </location>
</feature>
<comment type="caution">
    <text evidence="6">Lacks conserved residue(s) required for the propagation of feature annotation.</text>
</comment>
<dbReference type="GO" id="GO:0003774">
    <property type="term" value="F:cytoskeletal motor activity"/>
    <property type="evidence" value="ECO:0007669"/>
    <property type="project" value="UniProtKB-UniRule"/>
</dbReference>
<evidence type="ECO:0000256" key="4">
    <source>
        <dbReference type="ARBA" id="ARBA00023123"/>
    </source>
</evidence>
<feature type="region of interest" description="Disordered" evidence="8">
    <location>
        <begin position="850"/>
        <end position="875"/>
    </location>
</feature>
<dbReference type="PANTHER" id="PTHR45615">
    <property type="entry name" value="MYOSIN HEAVY CHAIN, NON-MUSCLE"/>
    <property type="match status" value="1"/>
</dbReference>
<dbReference type="Pfam" id="PF00612">
    <property type="entry name" value="IQ"/>
    <property type="match status" value="1"/>
</dbReference>
<dbReference type="Gene3D" id="3.30.70.1590">
    <property type="match status" value="1"/>
</dbReference>
<feature type="region of interest" description="Disordered" evidence="8">
    <location>
        <begin position="1"/>
        <end position="39"/>
    </location>
</feature>
<dbReference type="GO" id="GO:0016460">
    <property type="term" value="C:myosin II complex"/>
    <property type="evidence" value="ECO:0007669"/>
    <property type="project" value="TreeGrafter"/>
</dbReference>
<dbReference type="SUPFAM" id="SSF50156">
    <property type="entry name" value="PDZ domain-like"/>
    <property type="match status" value="1"/>
</dbReference>
<dbReference type="GO" id="GO:0032982">
    <property type="term" value="C:myosin filament"/>
    <property type="evidence" value="ECO:0007669"/>
    <property type="project" value="TreeGrafter"/>
</dbReference>
<dbReference type="InterPro" id="IPR027417">
    <property type="entry name" value="P-loop_NTPase"/>
</dbReference>
<evidence type="ECO:0000259" key="9">
    <source>
        <dbReference type="PROSITE" id="PS50106"/>
    </source>
</evidence>
<organism evidence="11">
    <name type="scientific">Odontomachus monticola</name>
    <name type="common">Trap-jaw ant</name>
    <dbReference type="NCBI Taxonomy" id="613454"/>
    <lineage>
        <taxon>Eukaryota</taxon>
        <taxon>Metazoa</taxon>
        <taxon>Ecdysozoa</taxon>
        <taxon>Arthropoda</taxon>
        <taxon>Hexapoda</taxon>
        <taxon>Insecta</taxon>
        <taxon>Pterygota</taxon>
        <taxon>Neoptera</taxon>
        <taxon>Endopterygota</taxon>
        <taxon>Hymenoptera</taxon>
        <taxon>Apocrita</taxon>
        <taxon>Aculeata</taxon>
        <taxon>Formicoidea</taxon>
        <taxon>Formicidae</taxon>
        <taxon>Ponerinae</taxon>
        <taxon>Ponerini</taxon>
        <taxon>Odontomachus</taxon>
    </lineage>
</organism>
<dbReference type="InterPro" id="IPR036064">
    <property type="entry name" value="MYSc_Myo18"/>
</dbReference>
<dbReference type="SMART" id="SM00228">
    <property type="entry name" value="PDZ"/>
    <property type="match status" value="1"/>
</dbReference>
<dbReference type="PROSITE" id="PS50096">
    <property type="entry name" value="IQ"/>
    <property type="match status" value="1"/>
</dbReference>
<sequence length="2081" mass="233965">MFNFMKKAAEKDDKEKRKREKKERKDVKKRDRSSMSAEELLRLDEVRRSLKIPGRRKEKEKLPSGITADYSASFFAHLDRDLLDATQNTSGPGSTISAGTSWTTRTPDGLTQSDSSEASLTSLTTTTTTSSTTTSHVGGSGQSGKNLPPLPPKPPKRGILKGPRLSVNNATVSVLSEENVLPNGTETSYQEASNLLVRNTLQNEVIAYQNVPAHLNSVLGKDEVCSEEETICQTTWRVSAQQQQSIQQHYQQQQQQQQHQIDAKLLQVVTSASPSADSLTDTTNSSFATPPFSLSPVGESQGFSRWRSSVSFEEQGIELQLPEIVPLELPEPRELTIQRQPPPRNDFGFSLRRAVIVERTANGVTQMRPVIFAEPGALVQHNNDTGLLPGDRLIEVNGINVDDKSREEIIDLIKSSASSVTVKVQPVAELSELSRRGGCDGRQVELAPANIRGGTLRRSGSLRFHQNTARSEEHLAQEQAWLTSEKIWLLHRGGFTPATRCGSADPDTGKLRIRLTTSGEELLVDEEDVEKANPPQFDKAEELSQLRFLNESSVLHTLRQRYASNLIHTYAGDSMIVINPVAPLAIYSEKVAHMFRGCKSEDMPPHIYAIAQSAYRGMLATRRDHSLVFLGRSGAGKTTNFKHALHYLVLAAGTVNKILTIEKLNALFTVLEAFGNSRTHMNSNATRFTQLFSLDFDQSGQIASASLQVLLLEKSRIGRRVNADPTFHAVYRLLAGAEGALRKELHLTNLVAENNPFVTPLQKHEDKQRAMVEFNRIVAAFRILGVSEADEKVIWLVLAGTYHLSCAGAVKAGTSSQSRWQFARVECAEKAANLLGTSVEELSRVVFSTNGGGAGTPSTPRPALRTPSPTEQGKDVTGLDALEGLLVGLYSEVFHCVAALINKSISSAVHTVSSLLLCDSPGFQNPASCGRQTGASFEDLCHNYVQERLQLLFHHTTLVAPKDRYVQEGIDVDYEDDYDEDGIGSPQGLVSLLDRGSSQSATMLRTSQSDLSGGRQMERKGLLWLLDEETVCPGGSDETFLDRLFSHYGDRDHQMLLRKAPGNNQFVLQHLLGTNPVLYTATGWLKATRENPVAKSAITILQESTREHVSMLFVSARGAGVSGALCSSMPGLEGSQSLRRASSIRRTFTAVKRKNICLQVKFTVDGLIETLRRTRVKFVHCLLPQHNAGCTDNKSLLSVKSNQSEDSVINVPLLRSQIRGSQIIDAVRLHKVGFPKHMALGEFRRRFGLLSSDVNARPGSPVTDERRAVEDMLLTVDVDPASYRVGQSQIFFRSGTLERLEAQRDEKLTGHIILLQARCRGYLARRKLNTLKLQDLAVRCIQRNVRKLMSVREWPWWRLYVKVAPLLNVHRTEDQLKARTEELELLRAKVERLEQERNHLKHDNDKLEAKLSEMTADFAEEHSTSTLAAERIDAETSERLRLERELQDVTEVNKNLQQTTERLEMELLYARAADLNGVASDGEEGEDGGVYRQRYEHAIRELEFTKRKMAQQHEDDLEQLVGLKKQLEKKLADAYEEVEEQRQVVGQWKRRVQKLNGEMHDLRLLLEEQTARNNLLEKKQRKFDSETQNLMNDLRQEKVQRERLAREKEIAIAEKFTVEQNLSDARLEIELKEERLRTLTQELEELTFGGKTEEEVAQLKKAKHELEKRAKDQEEELDDLAGQVQLLEQAKLRLEMSIEQQRKEMRKEMQQRDEELEDVRGNAHKKVKALESQLENEHEERTILLREKHELERRLVAIEEQDRADRAAEAETMQRLKRDLKRTRALLRDAQTMLERSKGDSTGKAALRQLKNQLEDAECARAAAIKAKQALEQELNETQATLEEAMRQRSEAEERANAANRERTELLSQLEENEEELAEVLKKYRAAVQQVSAEQGQLQEAQVQIAALEAEKSSLKDQLAELTQRLESVEQLGDPTANSLATRRLEFRAKELESKLELEQTTRARLETQIARLKESVDKLQTESALLRTKEQTAQDAARRLQRSLRDARDEASAAISREQEALRARRDIEKSLEAAEAETKVARDDLRLALQRIDDLQSAIQGELDLDCSEEATSENSDSD</sequence>
<keyword evidence="5 6" id="KW-0505">Motor protein</keyword>
<keyword evidence="1 6" id="KW-0547">Nucleotide-binding</keyword>
<dbReference type="PROSITE" id="PS50106">
    <property type="entry name" value="PDZ"/>
    <property type="match status" value="1"/>
</dbReference>
<dbReference type="GO" id="GO:0005737">
    <property type="term" value="C:cytoplasm"/>
    <property type="evidence" value="ECO:0007669"/>
    <property type="project" value="TreeGrafter"/>
</dbReference>
<feature type="compositionally biased region" description="Low complexity" evidence="8">
    <location>
        <begin position="119"/>
        <end position="135"/>
    </location>
</feature>
<feature type="binding site" evidence="6">
    <location>
        <begin position="631"/>
        <end position="638"/>
    </location>
    <ligand>
        <name>ATP</name>
        <dbReference type="ChEBI" id="CHEBI:30616"/>
    </ligand>
</feature>
<feature type="coiled-coil region" evidence="7">
    <location>
        <begin position="1369"/>
        <end position="1466"/>
    </location>
</feature>
<comment type="similarity">
    <text evidence="6">Belongs to the TRAFAC class myosin-kinesin ATPase superfamily. Myosin family.</text>
</comment>
<evidence type="ECO:0000313" key="11">
    <source>
        <dbReference type="EMBL" id="BBF97917.1"/>
    </source>
</evidence>
<dbReference type="InterPro" id="IPR036034">
    <property type="entry name" value="PDZ_sf"/>
</dbReference>
<dbReference type="InterPro" id="IPR001609">
    <property type="entry name" value="Myosin_head_motor_dom-like"/>
</dbReference>
<evidence type="ECO:0000256" key="8">
    <source>
        <dbReference type="SAM" id="MobiDB-lite"/>
    </source>
</evidence>
<feature type="domain" description="PDZ" evidence="9">
    <location>
        <begin position="334"/>
        <end position="428"/>
    </location>
</feature>
<evidence type="ECO:0000256" key="1">
    <source>
        <dbReference type="ARBA" id="ARBA00022741"/>
    </source>
</evidence>
<feature type="region of interest" description="Disordered" evidence="8">
    <location>
        <begin position="85"/>
        <end position="165"/>
    </location>
</feature>
<dbReference type="CDD" id="cd06747">
    <property type="entry name" value="PDZ_MYO18-like"/>
    <property type="match status" value="1"/>
</dbReference>
<keyword evidence="6" id="KW-0009">Actin-binding</keyword>
<proteinExistence type="evidence at transcript level"/>
<dbReference type="InterPro" id="IPR001478">
    <property type="entry name" value="PDZ"/>
</dbReference>
<dbReference type="Gene3D" id="1.20.58.530">
    <property type="match status" value="1"/>
</dbReference>
<keyword evidence="3 7" id="KW-0175">Coiled coil</keyword>
<dbReference type="FunFam" id="3.40.850.10:FF:000020">
    <property type="entry name" value="unconventional myosin-XVIIIa isoform X1"/>
    <property type="match status" value="1"/>
</dbReference>
<protein>
    <submittedName>
        <fullName evidence="11">Myosin XVIIIa</fullName>
    </submittedName>
</protein>
<dbReference type="FunFam" id="2.30.42.10:FF:000059">
    <property type="entry name" value="unconventional myosin-XVIIIa isoform X1"/>
    <property type="match status" value="1"/>
</dbReference>
<dbReference type="InterPro" id="IPR036961">
    <property type="entry name" value="Kinesin_motor_dom_sf"/>
</dbReference>
<name>A0A348G644_ODOMO</name>
<evidence type="ECO:0000256" key="7">
    <source>
        <dbReference type="SAM" id="Coils"/>
    </source>
</evidence>
<feature type="compositionally biased region" description="Polar residues" evidence="8">
    <location>
        <begin position="85"/>
        <end position="118"/>
    </location>
</feature>
<dbReference type="SMART" id="SM00242">
    <property type="entry name" value="MYSc"/>
    <property type="match status" value="1"/>
</dbReference>
<dbReference type="Gene3D" id="3.40.850.10">
    <property type="entry name" value="Kinesin motor domain"/>
    <property type="match status" value="1"/>
</dbReference>
<dbReference type="CDD" id="cd01386">
    <property type="entry name" value="MYSc_Myo18"/>
    <property type="match status" value="1"/>
</dbReference>
<evidence type="ECO:0000256" key="3">
    <source>
        <dbReference type="ARBA" id="ARBA00023054"/>
    </source>
</evidence>
<dbReference type="GO" id="GO:0051015">
    <property type="term" value="F:actin filament binding"/>
    <property type="evidence" value="ECO:0007669"/>
    <property type="project" value="TreeGrafter"/>
</dbReference>
<dbReference type="PANTHER" id="PTHR45615:SF36">
    <property type="entry name" value="MYOSIN HEAVY CHAIN-LIKE, ISOFORM B-RELATED"/>
    <property type="match status" value="1"/>
</dbReference>
<dbReference type="InterPro" id="IPR000048">
    <property type="entry name" value="IQ_motif_EF-hand-BS"/>
</dbReference>
<dbReference type="SUPFAM" id="SSF52540">
    <property type="entry name" value="P-loop containing nucleoside triphosphate hydrolases"/>
    <property type="match status" value="1"/>
</dbReference>
<evidence type="ECO:0000256" key="6">
    <source>
        <dbReference type="PROSITE-ProRule" id="PRU00782"/>
    </source>
</evidence>
<accession>A0A348G644</accession>
<dbReference type="Gene3D" id="1.10.10.820">
    <property type="match status" value="1"/>
</dbReference>
<dbReference type="PRINTS" id="PR00193">
    <property type="entry name" value="MYOSINHEAVY"/>
</dbReference>
<reference evidence="11" key="1">
    <citation type="journal article" date="2017" name="Toxins">
        <title>Combined Venom Gland Transcriptomic and Venom Peptidomic Analysis of the Predatory Ant Odontomachus monticola.</title>
        <authorList>
            <person name="Kazuma K."/>
            <person name="Masuko K."/>
            <person name="Konno K."/>
            <person name="Inagaki H."/>
        </authorList>
    </citation>
    <scope>NUCLEOTIDE SEQUENCE</scope>
    <source>
        <tissue evidence="11">Venom gland and sac</tissue>
    </source>
</reference>
<keyword evidence="4 6" id="KW-0518">Myosin</keyword>
<feature type="compositionally biased region" description="Polar residues" evidence="8">
    <location>
        <begin position="275"/>
        <end position="288"/>
    </location>
</feature>
<evidence type="ECO:0000259" key="10">
    <source>
        <dbReference type="PROSITE" id="PS51456"/>
    </source>
</evidence>
<keyword evidence="2 6" id="KW-0067">ATP-binding</keyword>
<dbReference type="Gene3D" id="2.30.42.10">
    <property type="match status" value="1"/>
</dbReference>
<dbReference type="EMBL" id="FX985584">
    <property type="protein sequence ID" value="BBF97917.1"/>
    <property type="molecule type" value="mRNA"/>
</dbReference>
<dbReference type="Gene3D" id="1.20.120.720">
    <property type="entry name" value="Myosin VI head, motor domain, U50 subdomain"/>
    <property type="match status" value="1"/>
</dbReference>
<evidence type="ECO:0000256" key="2">
    <source>
        <dbReference type="ARBA" id="ARBA00022840"/>
    </source>
</evidence>
<dbReference type="GO" id="GO:0031032">
    <property type="term" value="P:actomyosin structure organization"/>
    <property type="evidence" value="ECO:0007669"/>
    <property type="project" value="TreeGrafter"/>
</dbReference>